<name>A0A225DSD7_9BACT</name>
<feature type="transmembrane region" description="Helical" evidence="6">
    <location>
        <begin position="151"/>
        <end position="177"/>
    </location>
</feature>
<feature type="transmembrane region" description="Helical" evidence="6">
    <location>
        <begin position="57"/>
        <end position="74"/>
    </location>
</feature>
<organism evidence="7 8">
    <name type="scientific">Fimbriiglobus ruber</name>
    <dbReference type="NCBI Taxonomy" id="1908690"/>
    <lineage>
        <taxon>Bacteria</taxon>
        <taxon>Pseudomonadati</taxon>
        <taxon>Planctomycetota</taxon>
        <taxon>Planctomycetia</taxon>
        <taxon>Gemmatales</taxon>
        <taxon>Gemmataceae</taxon>
        <taxon>Fimbriiglobus</taxon>
    </lineage>
</organism>
<keyword evidence="4 6" id="KW-1133">Transmembrane helix</keyword>
<evidence type="ECO:0000256" key="6">
    <source>
        <dbReference type="SAM" id="Phobius"/>
    </source>
</evidence>
<evidence type="ECO:0000256" key="1">
    <source>
        <dbReference type="ARBA" id="ARBA00004651"/>
    </source>
</evidence>
<comment type="caution">
    <text evidence="7">The sequence shown here is derived from an EMBL/GenBank/DDBJ whole genome shotgun (WGS) entry which is preliminary data.</text>
</comment>
<dbReference type="Proteomes" id="UP000214646">
    <property type="component" value="Unassembled WGS sequence"/>
</dbReference>
<keyword evidence="5 6" id="KW-0472">Membrane</keyword>
<dbReference type="GO" id="GO:0140359">
    <property type="term" value="F:ABC-type transporter activity"/>
    <property type="evidence" value="ECO:0007669"/>
    <property type="project" value="InterPro"/>
</dbReference>
<evidence type="ECO:0000313" key="8">
    <source>
        <dbReference type="Proteomes" id="UP000214646"/>
    </source>
</evidence>
<evidence type="ECO:0000256" key="3">
    <source>
        <dbReference type="ARBA" id="ARBA00022692"/>
    </source>
</evidence>
<keyword evidence="8" id="KW-1185">Reference proteome</keyword>
<keyword evidence="2" id="KW-1003">Cell membrane</keyword>
<protein>
    <submittedName>
        <fullName evidence="7">Gliding motility protein GldF</fullName>
    </submittedName>
</protein>
<dbReference type="EMBL" id="NIDE01000003">
    <property type="protein sequence ID" value="OWK44332.1"/>
    <property type="molecule type" value="Genomic_DNA"/>
</dbReference>
<feature type="transmembrane region" description="Helical" evidence="6">
    <location>
        <begin position="80"/>
        <end position="101"/>
    </location>
</feature>
<keyword evidence="3 6" id="KW-0812">Transmembrane</keyword>
<dbReference type="PANTHER" id="PTHR30294:SF29">
    <property type="entry name" value="MULTIDRUG ABC TRANSPORTER PERMEASE YBHS-RELATED"/>
    <property type="match status" value="1"/>
</dbReference>
<accession>A0A225DSD7</accession>
<evidence type="ECO:0000256" key="2">
    <source>
        <dbReference type="ARBA" id="ARBA00022475"/>
    </source>
</evidence>
<evidence type="ECO:0000256" key="5">
    <source>
        <dbReference type="ARBA" id="ARBA00023136"/>
    </source>
</evidence>
<feature type="transmembrane region" description="Helical" evidence="6">
    <location>
        <begin position="108"/>
        <end position="131"/>
    </location>
</feature>
<evidence type="ECO:0000313" key="7">
    <source>
        <dbReference type="EMBL" id="OWK44332.1"/>
    </source>
</evidence>
<reference evidence="8" key="1">
    <citation type="submission" date="2017-06" db="EMBL/GenBank/DDBJ databases">
        <title>Genome analysis of Fimbriiglobus ruber SP5, the first member of the order Planctomycetales with confirmed chitinolytic capability.</title>
        <authorList>
            <person name="Ravin N.V."/>
            <person name="Rakitin A.L."/>
            <person name="Ivanova A.A."/>
            <person name="Beletsky A.V."/>
            <person name="Kulichevskaya I.S."/>
            <person name="Mardanov A.V."/>
            <person name="Dedysh S.N."/>
        </authorList>
    </citation>
    <scope>NUCLEOTIDE SEQUENCE [LARGE SCALE GENOMIC DNA]</scope>
    <source>
        <strain evidence="8">SP5</strain>
    </source>
</reference>
<comment type="subcellular location">
    <subcellularLocation>
        <location evidence="1">Cell membrane</location>
        <topology evidence="1">Multi-pass membrane protein</topology>
    </subcellularLocation>
</comment>
<dbReference type="GO" id="GO:0005886">
    <property type="term" value="C:plasma membrane"/>
    <property type="evidence" value="ECO:0007669"/>
    <property type="project" value="UniProtKB-SubCell"/>
</dbReference>
<evidence type="ECO:0000256" key="4">
    <source>
        <dbReference type="ARBA" id="ARBA00022989"/>
    </source>
</evidence>
<proteinExistence type="predicted"/>
<dbReference type="Pfam" id="PF12679">
    <property type="entry name" value="ABC2_membrane_2"/>
    <property type="match status" value="1"/>
</dbReference>
<dbReference type="AlphaFoldDB" id="A0A225DSD7"/>
<dbReference type="RefSeq" id="WP_088253623.1">
    <property type="nucleotide sequence ID" value="NZ_NIDE01000003.1"/>
</dbReference>
<gene>
    <name evidence="7" type="ORF">FRUB_02264</name>
</gene>
<dbReference type="OrthoDB" id="9794512at2"/>
<sequence length="188" mass="21036">MAFFQVLILVPALTMRLFSEERRTGTLEVLLTAPVTDWTLVAGKFLACWIYYLLNWVPAYFLLVAFRVACGEFFDYRPLISYSFAIAASGAAFVAFGMFCSSLTRNQIIAAVITFVGLFTMWLLHLLSQIFPAASSGIAPALSKFDFFQVWSLALQGQLTVPAIFFQASLAGLWLFLTVKVLEARKWS</sequence>
<dbReference type="PANTHER" id="PTHR30294">
    <property type="entry name" value="MEMBRANE COMPONENT OF ABC TRANSPORTER YHHJ-RELATED"/>
    <property type="match status" value="1"/>
</dbReference>
<dbReference type="InterPro" id="IPR051449">
    <property type="entry name" value="ABC-2_transporter_component"/>
</dbReference>